<dbReference type="UniPathway" id="UPA00253">
    <property type="reaction ID" value="UER00329"/>
</dbReference>
<dbReference type="InterPro" id="IPR015422">
    <property type="entry name" value="PyrdxlP-dep_Trfase_small"/>
</dbReference>
<evidence type="ECO:0000256" key="7">
    <source>
        <dbReference type="RuleBase" id="RU004508"/>
    </source>
</evidence>
<dbReference type="InterPro" id="IPR015421">
    <property type="entry name" value="PyrdxlP-dep_Trfase_major"/>
</dbReference>
<keyword evidence="2 4" id="KW-0378">Hydrolase</keyword>
<comment type="similarity">
    <text evidence="7">Belongs to the DegT/DnrJ/EryC1 family.</text>
</comment>
<dbReference type="PANTHER" id="PTHR14084">
    <property type="entry name" value="KYNURENINASE"/>
    <property type="match status" value="1"/>
</dbReference>
<dbReference type="PIRSF" id="PIRSF038800">
    <property type="entry name" value="KYNU"/>
    <property type="match status" value="1"/>
</dbReference>
<dbReference type="Gene3D" id="3.40.640.10">
    <property type="entry name" value="Type I PLP-dependent aspartate aminotransferase-like (Major domain)"/>
    <property type="match status" value="1"/>
</dbReference>
<comment type="caution">
    <text evidence="4">Lacks conserved residue(s) required for the propagation of feature annotation.</text>
</comment>
<organism evidence="8 9">
    <name type="scientific">Bhargavaea beijingensis</name>
    <dbReference type="NCBI Taxonomy" id="426756"/>
    <lineage>
        <taxon>Bacteria</taxon>
        <taxon>Bacillati</taxon>
        <taxon>Bacillota</taxon>
        <taxon>Bacilli</taxon>
        <taxon>Bacillales</taxon>
        <taxon>Caryophanaceae</taxon>
        <taxon>Bhargavaea</taxon>
    </lineage>
</organism>
<dbReference type="EC" id="3.7.1.3" evidence="4 5"/>
<dbReference type="Pfam" id="PF01041">
    <property type="entry name" value="DegT_DnrJ_EryC1"/>
    <property type="match status" value="1"/>
</dbReference>
<dbReference type="GO" id="GO:0097053">
    <property type="term" value="P:L-kynurenine catabolic process"/>
    <property type="evidence" value="ECO:0007669"/>
    <property type="project" value="UniProtKB-UniRule"/>
</dbReference>
<gene>
    <name evidence="4" type="primary">kynU</name>
    <name evidence="8" type="ORF">SAMN04488126_13110</name>
</gene>
<feature type="binding site" evidence="4">
    <location>
        <begin position="128"/>
        <end position="131"/>
    </location>
    <ligand>
        <name>pyridoxal 5'-phosphate</name>
        <dbReference type="ChEBI" id="CHEBI:597326"/>
    </ligand>
</feature>
<keyword evidence="1 4" id="KW-0662">Pyridine nucleotide biosynthesis</keyword>
<comment type="subunit">
    <text evidence="4 6">Homodimer.</text>
</comment>
<dbReference type="GO" id="GO:0043420">
    <property type="term" value="P:anthranilate metabolic process"/>
    <property type="evidence" value="ECO:0007669"/>
    <property type="project" value="TreeGrafter"/>
</dbReference>
<dbReference type="GO" id="GO:0005737">
    <property type="term" value="C:cytoplasm"/>
    <property type="evidence" value="ECO:0007669"/>
    <property type="project" value="UniProtKB-UniRule"/>
</dbReference>
<dbReference type="Gene3D" id="3.90.1150.10">
    <property type="entry name" value="Aspartate Aminotransferase, domain 1"/>
    <property type="match status" value="1"/>
</dbReference>
<dbReference type="EMBL" id="FNAR01000031">
    <property type="protein sequence ID" value="SDE93359.1"/>
    <property type="molecule type" value="Genomic_DNA"/>
</dbReference>
<accession>A0A1G7GZJ7</accession>
<dbReference type="SUPFAM" id="SSF53383">
    <property type="entry name" value="PLP-dependent transferases"/>
    <property type="match status" value="1"/>
</dbReference>
<feature type="binding site" evidence="4">
    <location>
        <position position="291"/>
    </location>
    <ligand>
        <name>pyridoxal 5'-phosphate</name>
        <dbReference type="ChEBI" id="CHEBI:597326"/>
    </ligand>
</feature>
<feature type="modified residue" description="N6-(pyridoxal phosphate)lysine" evidence="4">
    <location>
        <position position="235"/>
    </location>
</feature>
<evidence type="ECO:0000313" key="8">
    <source>
        <dbReference type="EMBL" id="SDE93359.1"/>
    </source>
</evidence>
<protein>
    <recommendedName>
        <fullName evidence="4 5">Kynureninase</fullName>
        <ecNumber evidence="4 5">3.7.1.3</ecNumber>
    </recommendedName>
    <alternativeName>
        <fullName evidence="4">L-kynurenine hydrolase</fullName>
    </alternativeName>
</protein>
<feature type="binding site" evidence="4">
    <location>
        <position position="100"/>
    </location>
    <ligand>
        <name>pyridoxal 5'-phosphate</name>
        <dbReference type="ChEBI" id="CHEBI:597326"/>
    </ligand>
</feature>
<comment type="function">
    <text evidence="4 6">Catalyzes the cleavage of L-kynurenine (L-Kyn) and L-3-hydroxykynurenine (L-3OHKyn) into anthranilic acid (AA) and 3-hydroxyanthranilic acid (3-OHAA), respectively.</text>
</comment>
<evidence type="ECO:0000256" key="4">
    <source>
        <dbReference type="HAMAP-Rule" id="MF_01970"/>
    </source>
</evidence>
<evidence type="ECO:0000313" key="9">
    <source>
        <dbReference type="Proteomes" id="UP000198823"/>
    </source>
</evidence>
<dbReference type="STRING" id="426756.SAMN04488126_13110"/>
<dbReference type="GO" id="GO:0030170">
    <property type="term" value="F:pyridoxal phosphate binding"/>
    <property type="evidence" value="ECO:0007669"/>
    <property type="project" value="UniProtKB-UniRule"/>
</dbReference>
<dbReference type="GO" id="GO:0019441">
    <property type="term" value="P:L-tryptophan catabolic process to kynurenine"/>
    <property type="evidence" value="ECO:0007669"/>
    <property type="project" value="TreeGrafter"/>
</dbReference>
<dbReference type="GO" id="GO:0030429">
    <property type="term" value="F:kynureninase activity"/>
    <property type="evidence" value="ECO:0007669"/>
    <property type="project" value="UniProtKB-UniRule"/>
</dbReference>
<dbReference type="HAMAP" id="MF_01970">
    <property type="entry name" value="Kynureninase"/>
    <property type="match status" value="1"/>
</dbReference>
<evidence type="ECO:0000256" key="2">
    <source>
        <dbReference type="ARBA" id="ARBA00022801"/>
    </source>
</evidence>
<dbReference type="PANTHER" id="PTHR14084:SF0">
    <property type="entry name" value="KYNURENINASE"/>
    <property type="match status" value="1"/>
</dbReference>
<evidence type="ECO:0000256" key="5">
    <source>
        <dbReference type="NCBIfam" id="TIGR01814"/>
    </source>
</evidence>
<comment type="pathway">
    <text evidence="4 6">Amino-acid degradation; L-kynurenine degradation; L-alanine and anthranilate from L-kynurenine: step 1/1.</text>
</comment>
<dbReference type="AlphaFoldDB" id="A0A1G7GZJ7"/>
<evidence type="ECO:0000256" key="6">
    <source>
        <dbReference type="PIRNR" id="PIRNR038800"/>
    </source>
</evidence>
<dbReference type="InterPro" id="IPR010111">
    <property type="entry name" value="Kynureninase"/>
</dbReference>
<feature type="binding site" evidence="4">
    <location>
        <position position="209"/>
    </location>
    <ligand>
        <name>pyridoxal 5'-phosphate</name>
        <dbReference type="ChEBI" id="CHEBI:597326"/>
    </ligand>
</feature>
<comment type="catalytic activity">
    <reaction evidence="6">
        <text>3-hydroxy-L-kynurenine + H2O = 3-hydroxyanthranilate + L-alanine + H(+)</text>
        <dbReference type="Rhea" id="RHEA:25143"/>
        <dbReference type="ChEBI" id="CHEBI:15377"/>
        <dbReference type="ChEBI" id="CHEBI:15378"/>
        <dbReference type="ChEBI" id="CHEBI:36559"/>
        <dbReference type="ChEBI" id="CHEBI:57972"/>
        <dbReference type="ChEBI" id="CHEBI:58125"/>
        <dbReference type="EC" id="3.7.1.3"/>
    </reaction>
</comment>
<feature type="binding site" evidence="4">
    <location>
        <position position="101"/>
    </location>
    <ligand>
        <name>pyridoxal 5'-phosphate</name>
        <dbReference type="ChEBI" id="CHEBI:597326"/>
    </ligand>
</feature>
<comment type="catalytic activity">
    <reaction evidence="4 6">
        <text>L-kynurenine + H2O = anthranilate + L-alanine + H(+)</text>
        <dbReference type="Rhea" id="RHEA:16813"/>
        <dbReference type="ChEBI" id="CHEBI:15377"/>
        <dbReference type="ChEBI" id="CHEBI:15378"/>
        <dbReference type="ChEBI" id="CHEBI:16567"/>
        <dbReference type="ChEBI" id="CHEBI:57959"/>
        <dbReference type="ChEBI" id="CHEBI:57972"/>
        <dbReference type="EC" id="3.7.1.3"/>
    </reaction>
</comment>
<dbReference type="GO" id="GO:0009435">
    <property type="term" value="P:NAD+ biosynthetic process"/>
    <property type="evidence" value="ECO:0007669"/>
    <property type="project" value="UniProtKB-UniRule"/>
</dbReference>
<feature type="binding site" evidence="4">
    <location>
        <position position="263"/>
    </location>
    <ligand>
        <name>pyridoxal 5'-phosphate</name>
        <dbReference type="ChEBI" id="CHEBI:597326"/>
    </ligand>
</feature>
<dbReference type="InterPro" id="IPR000653">
    <property type="entry name" value="DegT/StrS_aminotransferase"/>
</dbReference>
<evidence type="ECO:0000256" key="3">
    <source>
        <dbReference type="ARBA" id="ARBA00022898"/>
    </source>
</evidence>
<keyword evidence="3 4" id="KW-0663">Pyridoxal phosphate</keyword>
<feature type="binding site" evidence="4">
    <location>
        <position position="234"/>
    </location>
    <ligand>
        <name>pyridoxal 5'-phosphate</name>
        <dbReference type="ChEBI" id="CHEBI:597326"/>
    </ligand>
</feature>
<dbReference type="Pfam" id="PF22580">
    <property type="entry name" value="KYNU_C"/>
    <property type="match status" value="1"/>
</dbReference>
<dbReference type="InterPro" id="IPR015424">
    <property type="entry name" value="PyrdxlP-dep_Trfase"/>
</dbReference>
<feature type="binding site" evidence="4">
    <location>
        <position position="212"/>
    </location>
    <ligand>
        <name>pyridoxal 5'-phosphate</name>
        <dbReference type="ChEBI" id="CHEBI:597326"/>
    </ligand>
</feature>
<dbReference type="Proteomes" id="UP000198823">
    <property type="component" value="Unassembled WGS sequence"/>
</dbReference>
<comment type="similarity">
    <text evidence="4 6">Belongs to the kynureninase family.</text>
</comment>
<proteinExistence type="inferred from homology"/>
<dbReference type="UniPathway" id="UPA00334">
    <property type="reaction ID" value="UER00455"/>
</dbReference>
<evidence type="ECO:0000256" key="1">
    <source>
        <dbReference type="ARBA" id="ARBA00022642"/>
    </source>
</evidence>
<dbReference type="GO" id="GO:0019805">
    <property type="term" value="P:quinolinate biosynthetic process"/>
    <property type="evidence" value="ECO:0007669"/>
    <property type="project" value="UniProtKB-UniRule"/>
</dbReference>
<comment type="pathway">
    <text evidence="4 6">Cofactor biosynthesis; NAD(+) biosynthesis; quinolinate from L-kynurenine: step 2/3.</text>
</comment>
<comment type="cofactor">
    <cofactor evidence="4 6">
        <name>pyridoxal 5'-phosphate</name>
        <dbReference type="ChEBI" id="CHEBI:597326"/>
    </cofactor>
</comment>
<dbReference type="NCBIfam" id="TIGR01814">
    <property type="entry name" value="kynureninase"/>
    <property type="match status" value="1"/>
</dbReference>
<sequence>MAKRTMEEERDLDRLDSLKRFREEFYIQPEMIYMDGNSLGLMSRRAERTLLEIMDSWKAHGINGWTGGECPWFYLPEQLSAKMAPFVGAKPEEVMVTGSTTSNLHQILATFFRPDGKRTKILADELNFPSDIYAIKSQLELRGLDPVEHLVSVNSRDGHLIEEEDIIGAMSEEIAMAILPSVLYRSGQVLDMPALTEAAHRHGILIGYDLCHSVGAMEHSLHDWGADFAFWCTYKFLNGGPGSTGGLFIHERHFGTAPGLAGWFGSDKEKQFDMEHTMTPAPHAGAYQVGTPNIFSMAPLAGSLELFEEAGLSALREKSLRLTRFMMELVDQELDGHGFKMANPREDGRRGGHVYLEHEEAARICSALKAEGVIPDFRAPKGIRLAPVALYNSFEEVCQTILTLKKIMDEKAYMKFENQRGVVA</sequence>
<name>A0A1G7GZJ7_9BACL</name>
<reference evidence="8 9" key="1">
    <citation type="submission" date="2016-10" db="EMBL/GenBank/DDBJ databases">
        <authorList>
            <person name="de Groot N.N."/>
        </authorList>
    </citation>
    <scope>NUCLEOTIDE SEQUENCE [LARGE SCALE GENOMIC DNA]</scope>
    <source>
        <strain evidence="8 9">CGMCC 1.6762</strain>
    </source>
</reference>